<dbReference type="SUPFAM" id="SSF56219">
    <property type="entry name" value="DNase I-like"/>
    <property type="match status" value="1"/>
</dbReference>
<name>A0ABZ2RSQ7_9BACT</name>
<protein>
    <recommendedName>
        <fullName evidence="4">Membrane nuclease MnuA</fullName>
    </recommendedName>
</protein>
<organism evidence="2 3">
    <name type="scientific">[Mycoplasma] gypis</name>
    <dbReference type="NCBI Taxonomy" id="92404"/>
    <lineage>
        <taxon>Bacteria</taxon>
        <taxon>Bacillati</taxon>
        <taxon>Mycoplasmatota</taxon>
        <taxon>Mycoplasmoidales</taxon>
        <taxon>Metamycoplasmataceae</taxon>
        <taxon>Metamycoplasma</taxon>
    </lineage>
</organism>
<dbReference type="Proteomes" id="UP001460679">
    <property type="component" value="Chromosome"/>
</dbReference>
<accession>A0ABZ2RSQ7</accession>
<keyword evidence="3" id="KW-1185">Reference proteome</keyword>
<evidence type="ECO:0000313" key="2">
    <source>
        <dbReference type="EMBL" id="WXL28685.1"/>
    </source>
</evidence>
<dbReference type="NCBIfam" id="NF045851">
    <property type="entry name" value="mem_nucl_MnuA"/>
    <property type="match status" value="1"/>
</dbReference>
<gene>
    <name evidence="2" type="ORF">WG616_01535</name>
</gene>
<evidence type="ECO:0000313" key="3">
    <source>
        <dbReference type="Proteomes" id="UP001460679"/>
    </source>
</evidence>
<dbReference type="Gene3D" id="3.60.10.10">
    <property type="entry name" value="Endonuclease/exonuclease/phosphatase"/>
    <property type="match status" value="1"/>
</dbReference>
<feature type="compositionally biased region" description="Polar residues" evidence="1">
    <location>
        <begin position="42"/>
        <end position="64"/>
    </location>
</feature>
<evidence type="ECO:0000256" key="1">
    <source>
        <dbReference type="SAM" id="MobiDB-lite"/>
    </source>
</evidence>
<feature type="region of interest" description="Disordered" evidence="1">
    <location>
        <begin position="39"/>
        <end position="87"/>
    </location>
</feature>
<evidence type="ECO:0008006" key="4">
    <source>
        <dbReference type="Google" id="ProtNLM"/>
    </source>
</evidence>
<feature type="compositionally biased region" description="Low complexity" evidence="1">
    <location>
        <begin position="67"/>
        <end position="78"/>
    </location>
</feature>
<reference evidence="2" key="1">
    <citation type="submission" date="2024-03" db="EMBL/GenBank/DDBJ databases">
        <title>Complete genome sequence of Mycoplasma gypis type strain B1/T1.</title>
        <authorList>
            <person name="Spergser J."/>
        </authorList>
    </citation>
    <scope>NUCLEOTIDE SEQUENCE [LARGE SCALE GENOMIC DNA]</scope>
    <source>
        <strain evidence="2">B1/T1</strain>
    </source>
</reference>
<dbReference type="InterPro" id="IPR036691">
    <property type="entry name" value="Endo/exonu/phosph_ase_sf"/>
</dbReference>
<dbReference type="RefSeq" id="WP_205498586.1">
    <property type="nucleotide sequence ID" value="NZ_CP148066.1"/>
</dbReference>
<sequence>MAKKSKSKKTPAMISSILSLVLIAGGSVAAWYFLRNTETKQQHPQPNEDSSSIQNNENNKNQDPIPNEGNNNQNGNQEGEPHTHPNVSWDYGSVMHWNILNYGGPLSNYGSLKVKAISKVISKTTPWIVGLTEINDGSTGKVKNIQKELNSLTNKEYQLISQPQKDSISGDKSYAKSIEQISILYDPTYVELANFKTGKSLWSYNSKIDENHWYARPPLAALFKIKGTDFYLSTIFAHLDSPGAKADREDTSSHYGGQGEQEVVEALYLPKLMNKVKDISPKNSSIIFGGDTNIKKDDIFRKINDDKNGVKVYNYISKPDEITSLGTKKGRYSNPYDRFLFIENNIDFIDQKELPIYAKQSPKLANKPYRYDLWKIFDNKDFSRDEAKRLFKQFASSEKITNEKLKDDYLIRQQISDHAPIEINFKLK</sequence>
<proteinExistence type="predicted"/>
<dbReference type="EMBL" id="CP148066">
    <property type="protein sequence ID" value="WXL28685.1"/>
    <property type="molecule type" value="Genomic_DNA"/>
</dbReference>